<feature type="domain" description="TonB-dependent receptor plug" evidence="17">
    <location>
        <begin position="54"/>
        <end position="161"/>
    </location>
</feature>
<evidence type="ECO:0000313" key="18">
    <source>
        <dbReference type="EMBL" id="MBB5708647.1"/>
    </source>
</evidence>
<comment type="subcellular location">
    <subcellularLocation>
        <location evidence="1 12">Cell outer membrane</location>
        <topology evidence="1 12">Multi-pass membrane protein</topology>
    </subcellularLocation>
</comment>
<evidence type="ECO:0000256" key="10">
    <source>
        <dbReference type="ARBA" id="ARBA00023136"/>
    </source>
</evidence>
<dbReference type="Pfam" id="PF07715">
    <property type="entry name" value="Plug"/>
    <property type="match status" value="1"/>
</dbReference>
<dbReference type="Gene3D" id="2.40.170.20">
    <property type="entry name" value="TonB-dependent receptor, beta-barrel domain"/>
    <property type="match status" value="1"/>
</dbReference>
<feature type="domain" description="TonB-dependent receptor-like beta-barrel" evidence="16">
    <location>
        <begin position="284"/>
        <end position="706"/>
    </location>
</feature>
<keyword evidence="11 12" id="KW-0998">Cell outer membrane</keyword>
<dbReference type="PANTHER" id="PTHR32552">
    <property type="entry name" value="FERRICHROME IRON RECEPTOR-RELATED"/>
    <property type="match status" value="1"/>
</dbReference>
<evidence type="ECO:0000256" key="5">
    <source>
        <dbReference type="ARBA" id="ARBA00022692"/>
    </source>
</evidence>
<dbReference type="SUPFAM" id="SSF56935">
    <property type="entry name" value="Porins"/>
    <property type="match status" value="1"/>
</dbReference>
<dbReference type="PROSITE" id="PS52016">
    <property type="entry name" value="TONB_DEPENDENT_REC_3"/>
    <property type="match status" value="1"/>
</dbReference>
<keyword evidence="19" id="KW-1185">Reference proteome</keyword>
<evidence type="ECO:0000259" key="17">
    <source>
        <dbReference type="Pfam" id="PF07715"/>
    </source>
</evidence>
<keyword evidence="2 12" id="KW-0813">Transport</keyword>
<feature type="chain" id="PRO_5030629124" evidence="15">
    <location>
        <begin position="23"/>
        <end position="746"/>
    </location>
</feature>
<reference evidence="18 19" key="1">
    <citation type="submission" date="2020-08" db="EMBL/GenBank/DDBJ databases">
        <title>Genomic Encyclopedia of Type Strains, Phase IV (KMG-IV): sequencing the most valuable type-strain genomes for metagenomic binning, comparative biology and taxonomic classification.</title>
        <authorList>
            <person name="Goeker M."/>
        </authorList>
    </citation>
    <scope>NUCLEOTIDE SEQUENCE [LARGE SCALE GENOMIC DNA]</scope>
    <source>
        <strain evidence="18 19">DSM 27163</strain>
    </source>
</reference>
<keyword evidence="5 12" id="KW-0812">Transmembrane</keyword>
<evidence type="ECO:0000256" key="14">
    <source>
        <dbReference type="RuleBase" id="RU003357"/>
    </source>
</evidence>
<dbReference type="CDD" id="cd01347">
    <property type="entry name" value="ligand_gated_channel"/>
    <property type="match status" value="1"/>
</dbReference>
<dbReference type="InterPro" id="IPR012910">
    <property type="entry name" value="Plug_dom"/>
</dbReference>
<feature type="short sequence motif" description="TonB C-terminal box" evidence="13">
    <location>
        <begin position="729"/>
        <end position="746"/>
    </location>
</feature>
<dbReference type="InterPro" id="IPR000531">
    <property type="entry name" value="Beta-barrel_TonB"/>
</dbReference>
<dbReference type="InterPro" id="IPR036942">
    <property type="entry name" value="Beta-barrel_TonB_sf"/>
</dbReference>
<evidence type="ECO:0000256" key="12">
    <source>
        <dbReference type="PROSITE-ProRule" id="PRU01360"/>
    </source>
</evidence>
<evidence type="ECO:0000259" key="16">
    <source>
        <dbReference type="Pfam" id="PF00593"/>
    </source>
</evidence>
<keyword evidence="3 12" id="KW-1134">Transmembrane beta strand</keyword>
<evidence type="ECO:0000256" key="11">
    <source>
        <dbReference type="ARBA" id="ARBA00023237"/>
    </source>
</evidence>
<dbReference type="EMBL" id="JACIJH010000023">
    <property type="protein sequence ID" value="MBB5708647.1"/>
    <property type="molecule type" value="Genomic_DNA"/>
</dbReference>
<gene>
    <name evidence="18" type="ORF">FHR21_004041</name>
</gene>
<evidence type="ECO:0000256" key="1">
    <source>
        <dbReference type="ARBA" id="ARBA00004571"/>
    </source>
</evidence>
<proteinExistence type="inferred from homology"/>
<name>A0A7W9B9C5_9SPHN</name>
<dbReference type="RefSeq" id="WP_184101570.1">
    <property type="nucleotide sequence ID" value="NZ_JACIJH010000023.1"/>
</dbReference>
<evidence type="ECO:0000256" key="2">
    <source>
        <dbReference type="ARBA" id="ARBA00022448"/>
    </source>
</evidence>
<keyword evidence="8" id="KW-0406">Ion transport</keyword>
<keyword evidence="6 15" id="KW-0732">Signal</keyword>
<evidence type="ECO:0000256" key="9">
    <source>
        <dbReference type="ARBA" id="ARBA00023077"/>
    </source>
</evidence>
<evidence type="ECO:0000256" key="15">
    <source>
        <dbReference type="SAM" id="SignalP"/>
    </source>
</evidence>
<keyword evidence="9 14" id="KW-0798">TonB box</keyword>
<evidence type="ECO:0000256" key="6">
    <source>
        <dbReference type="ARBA" id="ARBA00022729"/>
    </source>
</evidence>
<dbReference type="PANTHER" id="PTHR32552:SF81">
    <property type="entry name" value="TONB-DEPENDENT OUTER MEMBRANE RECEPTOR"/>
    <property type="match status" value="1"/>
</dbReference>
<protein>
    <submittedName>
        <fullName evidence="18">Iron complex outermembrane receptor protein</fullName>
    </submittedName>
</protein>
<dbReference type="GO" id="GO:0009279">
    <property type="term" value="C:cell outer membrane"/>
    <property type="evidence" value="ECO:0007669"/>
    <property type="project" value="UniProtKB-SubCell"/>
</dbReference>
<evidence type="ECO:0000256" key="13">
    <source>
        <dbReference type="PROSITE-ProRule" id="PRU10144"/>
    </source>
</evidence>
<evidence type="ECO:0000313" key="19">
    <source>
        <dbReference type="Proteomes" id="UP000537161"/>
    </source>
</evidence>
<evidence type="ECO:0000256" key="4">
    <source>
        <dbReference type="ARBA" id="ARBA00022496"/>
    </source>
</evidence>
<comment type="similarity">
    <text evidence="12 14">Belongs to the TonB-dependent receptor family.</text>
</comment>
<keyword evidence="10 12" id="KW-0472">Membrane</keyword>
<evidence type="ECO:0000256" key="3">
    <source>
        <dbReference type="ARBA" id="ARBA00022452"/>
    </source>
</evidence>
<dbReference type="InterPro" id="IPR039426">
    <property type="entry name" value="TonB-dep_rcpt-like"/>
</dbReference>
<organism evidence="18 19">
    <name type="scientific">Sphingopyxis panaciterrulae</name>
    <dbReference type="NCBI Taxonomy" id="462372"/>
    <lineage>
        <taxon>Bacteria</taxon>
        <taxon>Pseudomonadati</taxon>
        <taxon>Pseudomonadota</taxon>
        <taxon>Alphaproteobacteria</taxon>
        <taxon>Sphingomonadales</taxon>
        <taxon>Sphingomonadaceae</taxon>
        <taxon>Sphingopyxis</taxon>
    </lineage>
</organism>
<dbReference type="Proteomes" id="UP000537161">
    <property type="component" value="Unassembled WGS sequence"/>
</dbReference>
<sequence length="746" mass="80527">MKSVFLVSTILAAATLVQPAVAQEGAPAAETGVAAHDGGEGAIVVTARRREESLQSIPAAVSATAQEDLSRASATSIADVARLTPGLSYNSGNAGGLGAPTLRGVTNVTPTTFDNNVGVFLDGVYLSAKSNLDIDLFNLARVEVIKGPQSALYGNNAFAGAINYVLDRPADYLTGQVKASVGTDGLYEVAGKISVPITDTLRVMAVGSYSKFGGTIDAVDGPKLGGWDNKWSASGLVEWRPVDGLEASAFYYHYQDRLDGSANYIFTNNCGGTTSAMVNRGGSDRRYFCGTLTAPDQVNVDPASYSTHKTDLAIGRLSYDFGPVTLRYTGSWAKYQAFALQDQHLNTFGGTLPTASRRFTQPFVGPVREWSSELRLESFGNSFLDWAFGGYYYDRKASQLSIVGLGVDQQSKSLNNENIENSTMKSVFGLVDLKLTDRFDIEAQGRWTWEDKDSRLTNHITGAVLLPEADFSYGTYRVTANWRWADGKSLYAVVGSGTKSGGFNNTAVVSEQAFGPEKNTTFEIGTKNEFLGGRVTLNASAYYIDWKDLQLSVPSAIVGQTNPVTNAGSATVKGFEVGVAVRPSTNWDLNFAYSYNDPKWDEGTVDYSSARQCPTAADCGLVQAGTGIDISGFQIPRTSRHQYVAATTYTIPLATSEIYLRGDLSYRSEQPTSAIALQETDEQLLVNTRVGWVRDNYEISLFAKNLFDARYIVSAITEPEFFPSTTFTTGFVGNGRVIGLTAEMKF</sequence>
<accession>A0A7W9B9C5</accession>
<dbReference type="GO" id="GO:0006826">
    <property type="term" value="P:iron ion transport"/>
    <property type="evidence" value="ECO:0007669"/>
    <property type="project" value="UniProtKB-KW"/>
</dbReference>
<keyword evidence="18" id="KW-0675">Receptor</keyword>
<feature type="signal peptide" evidence="15">
    <location>
        <begin position="1"/>
        <end position="22"/>
    </location>
</feature>
<dbReference type="InterPro" id="IPR010917">
    <property type="entry name" value="TonB_rcpt_CS"/>
</dbReference>
<keyword evidence="7" id="KW-0408">Iron</keyword>
<comment type="caution">
    <text evidence="18">The sequence shown here is derived from an EMBL/GenBank/DDBJ whole genome shotgun (WGS) entry which is preliminary data.</text>
</comment>
<evidence type="ECO:0000256" key="8">
    <source>
        <dbReference type="ARBA" id="ARBA00023065"/>
    </source>
</evidence>
<evidence type="ECO:0000256" key="7">
    <source>
        <dbReference type="ARBA" id="ARBA00023004"/>
    </source>
</evidence>
<dbReference type="PROSITE" id="PS01156">
    <property type="entry name" value="TONB_DEPENDENT_REC_2"/>
    <property type="match status" value="1"/>
</dbReference>
<keyword evidence="4" id="KW-0410">Iron transport</keyword>
<dbReference type="Pfam" id="PF00593">
    <property type="entry name" value="TonB_dep_Rec_b-barrel"/>
    <property type="match status" value="1"/>
</dbReference>
<dbReference type="AlphaFoldDB" id="A0A7W9B9C5"/>